<dbReference type="Proteomes" id="UP000285478">
    <property type="component" value="Chromosome"/>
</dbReference>
<dbReference type="InterPro" id="IPR050563">
    <property type="entry name" value="4-hydroxybenzoyl-CoA_TE"/>
</dbReference>
<dbReference type="Gene3D" id="3.10.129.10">
    <property type="entry name" value="Hotdog Thioesterase"/>
    <property type="match status" value="1"/>
</dbReference>
<evidence type="ECO:0000313" key="4">
    <source>
        <dbReference type="Proteomes" id="UP000285478"/>
    </source>
</evidence>
<protein>
    <submittedName>
        <fullName evidence="3">Acyl-CoA thioesterase</fullName>
    </submittedName>
</protein>
<dbReference type="RefSeq" id="WP_128385365.1">
    <property type="nucleotide sequence ID" value="NZ_CP035033.1"/>
</dbReference>
<name>A0A410H564_9GAMM</name>
<keyword evidence="2" id="KW-0378">Hydrolase</keyword>
<proteinExistence type="inferred from homology"/>
<organism evidence="3 4">
    <name type="scientific">Hydrogenovibrio thermophilus</name>
    <dbReference type="NCBI Taxonomy" id="265883"/>
    <lineage>
        <taxon>Bacteria</taxon>
        <taxon>Pseudomonadati</taxon>
        <taxon>Pseudomonadota</taxon>
        <taxon>Gammaproteobacteria</taxon>
        <taxon>Thiotrichales</taxon>
        <taxon>Piscirickettsiaceae</taxon>
        <taxon>Hydrogenovibrio</taxon>
    </lineage>
</organism>
<comment type="similarity">
    <text evidence="1">Belongs to the 4-hydroxybenzoyl-CoA thioesterase family.</text>
</comment>
<reference evidence="3 4" key="1">
    <citation type="journal article" date="2018" name="Environ. Microbiol.">
        <title>Genomes of ubiquitous marine and hypersaline Hydrogenovibrio, Thiomicrorhabdus and Thiomicrospira spp. encode a diversity of mechanisms to sustain chemolithoautotrophy in heterogeneous environments.</title>
        <authorList>
            <person name="Scott K.M."/>
            <person name="Williams J."/>
            <person name="Porter C.M.B."/>
            <person name="Russel S."/>
            <person name="Harmer T.L."/>
            <person name="Paul J.H."/>
            <person name="Antonen K.M."/>
            <person name="Bridges M.K."/>
            <person name="Camper G.J."/>
            <person name="Campla C.K."/>
            <person name="Casella L.G."/>
            <person name="Chase E."/>
            <person name="Conrad J.W."/>
            <person name="Cruz M.C."/>
            <person name="Dunlap D.S."/>
            <person name="Duran L."/>
            <person name="Fahsbender E.M."/>
            <person name="Goldsmith D.B."/>
            <person name="Keeley R.F."/>
            <person name="Kondoff M.R."/>
            <person name="Kussy B.I."/>
            <person name="Lane M.K."/>
            <person name="Lawler S."/>
            <person name="Leigh B.A."/>
            <person name="Lewis C."/>
            <person name="Lostal L.M."/>
            <person name="Marking D."/>
            <person name="Mancera P.A."/>
            <person name="McClenthan E.C."/>
            <person name="McIntyre E.A."/>
            <person name="Mine J.A."/>
            <person name="Modi S."/>
            <person name="Moore B.D."/>
            <person name="Morgan W.A."/>
            <person name="Nelson K.M."/>
            <person name="Nguyen K.N."/>
            <person name="Ogburn N."/>
            <person name="Parrino D.G."/>
            <person name="Pedapudi A.D."/>
            <person name="Pelham R.P."/>
            <person name="Preece A.M."/>
            <person name="Rampersad E.A."/>
            <person name="Richardson J.C."/>
            <person name="Rodgers C.M."/>
            <person name="Schaffer B.L."/>
            <person name="Sheridan N.E."/>
            <person name="Solone M.R."/>
            <person name="Staley Z.R."/>
            <person name="Tabuchi M."/>
            <person name="Waide R.J."/>
            <person name="Wanjugi P.W."/>
            <person name="Young S."/>
            <person name="Clum A."/>
            <person name="Daum C."/>
            <person name="Huntemann M."/>
            <person name="Ivanova N."/>
            <person name="Kyrpides N."/>
            <person name="Mikhailova N."/>
            <person name="Palaniappan K."/>
            <person name="Pillay M."/>
            <person name="Reddy T.B.K."/>
            <person name="Shapiro N."/>
            <person name="Stamatis D."/>
            <person name="Varghese N."/>
            <person name="Woyke T."/>
            <person name="Boden R."/>
            <person name="Freyermuth S.K."/>
            <person name="Kerfeld C.A."/>
        </authorList>
    </citation>
    <scope>NUCLEOTIDE SEQUENCE [LARGE SCALE GENOMIC DNA]</scope>
    <source>
        <strain evidence="3 4">JR-2</strain>
    </source>
</reference>
<dbReference type="PANTHER" id="PTHR31793:SF27">
    <property type="entry name" value="NOVEL THIOESTERASE SUPERFAMILY DOMAIN AND SAPOSIN A-TYPE DOMAIN CONTAINING PROTEIN (0610012H03RIK)"/>
    <property type="match status" value="1"/>
</dbReference>
<evidence type="ECO:0000313" key="3">
    <source>
        <dbReference type="EMBL" id="QAB16078.1"/>
    </source>
</evidence>
<accession>A0A410H564</accession>
<dbReference type="PIRSF" id="PIRSF003230">
    <property type="entry name" value="YbgC"/>
    <property type="match status" value="1"/>
</dbReference>
<dbReference type="Pfam" id="PF13279">
    <property type="entry name" value="4HBT_2"/>
    <property type="match status" value="1"/>
</dbReference>
<evidence type="ECO:0000256" key="2">
    <source>
        <dbReference type="ARBA" id="ARBA00022801"/>
    </source>
</evidence>
<gene>
    <name evidence="3" type="ORF">EPV75_10555</name>
</gene>
<dbReference type="CDD" id="cd00586">
    <property type="entry name" value="4HBT"/>
    <property type="match status" value="1"/>
</dbReference>
<dbReference type="SUPFAM" id="SSF54637">
    <property type="entry name" value="Thioesterase/thiol ester dehydrase-isomerase"/>
    <property type="match status" value="1"/>
</dbReference>
<dbReference type="KEGG" id="htr:EPV75_10555"/>
<dbReference type="InterPro" id="IPR006684">
    <property type="entry name" value="YbgC/YbaW"/>
</dbReference>
<sequence>MFKLEMAVRDYECDLQGVVNNAVYQNYLEHARHEFLLANQVDFAALAAQGIDLMVIRAEVDYKASLRPHDRFYVTVEVVLQGRVKVVFAQNIYKEDGTLVVAAKTYGATVQNGRPVRMTPELLALASQASEAG</sequence>
<dbReference type="AlphaFoldDB" id="A0A410H564"/>
<dbReference type="InterPro" id="IPR029069">
    <property type="entry name" value="HotDog_dom_sf"/>
</dbReference>
<dbReference type="GO" id="GO:0047617">
    <property type="term" value="F:fatty acyl-CoA hydrolase activity"/>
    <property type="evidence" value="ECO:0007669"/>
    <property type="project" value="TreeGrafter"/>
</dbReference>
<dbReference type="EMBL" id="CP035033">
    <property type="protein sequence ID" value="QAB16078.1"/>
    <property type="molecule type" value="Genomic_DNA"/>
</dbReference>
<dbReference type="PANTHER" id="PTHR31793">
    <property type="entry name" value="4-HYDROXYBENZOYL-COA THIOESTERASE FAMILY MEMBER"/>
    <property type="match status" value="1"/>
</dbReference>
<keyword evidence="4" id="KW-1185">Reference proteome</keyword>
<evidence type="ECO:0000256" key="1">
    <source>
        <dbReference type="ARBA" id="ARBA00005953"/>
    </source>
</evidence>